<proteinExistence type="predicted"/>
<dbReference type="Pfam" id="PF01796">
    <property type="entry name" value="OB_ChsH2_C"/>
    <property type="match status" value="1"/>
</dbReference>
<dbReference type="RefSeq" id="WP_185294709.1">
    <property type="nucleotide sequence ID" value="NZ_AP023287.1"/>
</dbReference>
<dbReference type="InterPro" id="IPR052513">
    <property type="entry name" value="Thioester_dehydratase-like"/>
</dbReference>
<evidence type="ECO:0000259" key="1">
    <source>
        <dbReference type="Pfam" id="PF01796"/>
    </source>
</evidence>
<gene>
    <name evidence="3" type="ORF">NIIDNTM18_10690</name>
</gene>
<reference evidence="3 4" key="1">
    <citation type="submission" date="2020-07" db="EMBL/GenBank/DDBJ databases">
        <title>Complete genome sequence of Mycolicibacterium litorale like strain isolated from cardiac implantable electronic device infection.</title>
        <authorList>
            <person name="Fukano H."/>
            <person name="Miyama H."/>
            <person name="Hoshino Y."/>
        </authorList>
    </citation>
    <scope>NUCLEOTIDE SEQUENCE [LARGE SCALE GENOMIC DNA]</scope>
    <source>
        <strain evidence="3 4">NIIDNTM18</strain>
    </source>
</reference>
<dbReference type="InterPro" id="IPR012340">
    <property type="entry name" value="NA-bd_OB-fold"/>
</dbReference>
<dbReference type="SUPFAM" id="SSF50249">
    <property type="entry name" value="Nucleic acid-binding proteins"/>
    <property type="match status" value="1"/>
</dbReference>
<evidence type="ECO:0000259" key="2">
    <source>
        <dbReference type="Pfam" id="PF12172"/>
    </source>
</evidence>
<dbReference type="Proteomes" id="UP000515734">
    <property type="component" value="Chromosome"/>
</dbReference>
<dbReference type="Pfam" id="PF12172">
    <property type="entry name" value="zf-ChsH2"/>
    <property type="match status" value="1"/>
</dbReference>
<dbReference type="InterPro" id="IPR022002">
    <property type="entry name" value="ChsH2_Znr"/>
</dbReference>
<dbReference type="Gene3D" id="6.10.30.10">
    <property type="match status" value="1"/>
</dbReference>
<dbReference type="EMBL" id="AP023287">
    <property type="protein sequence ID" value="BCI51791.1"/>
    <property type="molecule type" value="Genomic_DNA"/>
</dbReference>
<accession>A0A6S6P2I5</accession>
<organism evidence="3 4">
    <name type="scientific">Mycolicibacterium litorale</name>
    <dbReference type="NCBI Taxonomy" id="758802"/>
    <lineage>
        <taxon>Bacteria</taxon>
        <taxon>Bacillati</taxon>
        <taxon>Actinomycetota</taxon>
        <taxon>Actinomycetes</taxon>
        <taxon>Mycobacteriales</taxon>
        <taxon>Mycobacteriaceae</taxon>
        <taxon>Mycolicibacterium</taxon>
    </lineage>
</organism>
<dbReference type="PANTHER" id="PTHR34075">
    <property type="entry name" value="BLR3430 PROTEIN"/>
    <property type="match status" value="1"/>
</dbReference>
<feature type="domain" description="ChsH2 rubredoxin-like zinc ribbon" evidence="2">
    <location>
        <begin position="18"/>
        <end position="53"/>
    </location>
</feature>
<name>A0A6S6P2I5_9MYCO</name>
<dbReference type="AlphaFoldDB" id="A0A6S6P2I5"/>
<evidence type="ECO:0008006" key="5">
    <source>
        <dbReference type="Google" id="ProtNLM"/>
    </source>
</evidence>
<dbReference type="InterPro" id="IPR002878">
    <property type="entry name" value="ChsH2_C"/>
</dbReference>
<dbReference type="PANTHER" id="PTHR34075:SF5">
    <property type="entry name" value="BLR3430 PROTEIN"/>
    <property type="match status" value="1"/>
</dbReference>
<feature type="domain" description="ChsH2 C-terminal OB-fold" evidence="1">
    <location>
        <begin position="55"/>
        <end position="120"/>
    </location>
</feature>
<protein>
    <recommendedName>
        <fullName evidence="5">DNA-binding protein</fullName>
    </recommendedName>
</protein>
<evidence type="ECO:0000313" key="4">
    <source>
        <dbReference type="Proteomes" id="UP000515734"/>
    </source>
</evidence>
<sequence length="142" mass="15649">MSRAFIKPVLTDVNRGFWEAAADGVLSVQRCDDCLELRYPPALRCPECLSANWSWQPLSGRGEVLSYIVIHQKYNAAWADRVPYNVAIIQLEEGPRMISNVVPLSGGDVEVGMPVQVVFEDEDGVAIPRFAPTAPDESEGES</sequence>
<evidence type="ECO:0000313" key="3">
    <source>
        <dbReference type="EMBL" id="BCI51791.1"/>
    </source>
</evidence>